<evidence type="ECO:0000313" key="2">
    <source>
        <dbReference type="Proteomes" id="UP000066737"/>
    </source>
</evidence>
<dbReference type="STRING" id="1407499.HHUB_1600"/>
<dbReference type="OrthoDB" id="227978at2157"/>
<sequence length="85" mass="9369">MGREVKLNELHAELDSLTYPATREDVLAEYDEVVLRYADGEESLRDVVGRVTEDVFVDPDDLEAAIYNNLPTEAVGEPGQSEGDG</sequence>
<dbReference type="GeneID" id="91109072"/>
<accession>A0A0U5H4C0</accession>
<dbReference type="AlphaFoldDB" id="A0A0U5H4C0"/>
<name>A0A0U5H4C0_9EURY</name>
<gene>
    <name evidence="1" type="ORF">HHUB_1600</name>
</gene>
<dbReference type="Proteomes" id="UP000066737">
    <property type="component" value="Chromosome I"/>
</dbReference>
<proteinExistence type="predicted"/>
<dbReference type="EMBL" id="LN831302">
    <property type="protein sequence ID" value="CQH50186.1"/>
    <property type="molecule type" value="Genomic_DNA"/>
</dbReference>
<dbReference type="RefSeq" id="WP_059056049.1">
    <property type="nucleotide sequence ID" value="NZ_CEML01000002.1"/>
</dbReference>
<organism evidence="1 2">
    <name type="scientific">Halobacterium hubeiense</name>
    <dbReference type="NCBI Taxonomy" id="1407499"/>
    <lineage>
        <taxon>Archaea</taxon>
        <taxon>Methanobacteriati</taxon>
        <taxon>Methanobacteriota</taxon>
        <taxon>Stenosarchaea group</taxon>
        <taxon>Halobacteria</taxon>
        <taxon>Halobacteriales</taxon>
        <taxon>Halobacteriaceae</taxon>
        <taxon>Halobacterium</taxon>
    </lineage>
</organism>
<dbReference type="KEGG" id="hhb:Hhub_1600"/>
<keyword evidence="2" id="KW-1185">Reference proteome</keyword>
<evidence type="ECO:0000313" key="1">
    <source>
        <dbReference type="EMBL" id="CQH50186.1"/>
    </source>
</evidence>
<protein>
    <submittedName>
        <fullName evidence="1">Uncharacterized protein</fullName>
    </submittedName>
</protein>
<dbReference type="Pfam" id="PF19102">
    <property type="entry name" value="DUF5789"/>
    <property type="match status" value="1"/>
</dbReference>
<dbReference type="InterPro" id="IPR043899">
    <property type="entry name" value="DUF5789"/>
</dbReference>
<reference evidence="2" key="1">
    <citation type="journal article" date="2016" name="Environ. Microbiol.">
        <title>The complete genome of a viable archaeum isolated from 123-million-year-old rock salt.</title>
        <authorList>
            <person name="Jaakkola S.T."/>
            <person name="Pfeiffer F."/>
            <person name="Ravantti J.J."/>
            <person name="Guo Q."/>
            <person name="Liu Y."/>
            <person name="Chen X."/>
            <person name="Ma H."/>
            <person name="Yang C."/>
            <person name="Oksanen H.M."/>
            <person name="Bamford D.H."/>
        </authorList>
    </citation>
    <scope>NUCLEOTIDE SEQUENCE</scope>
    <source>
        <strain evidence="2">JI20-1</strain>
    </source>
</reference>